<gene>
    <name evidence="3" type="ORF">ALP8811_01842</name>
</gene>
<dbReference type="Pfam" id="PF11127">
    <property type="entry name" value="YgaP-like_TM"/>
    <property type="match status" value="1"/>
</dbReference>
<feature type="transmembrane region" description="Helical" evidence="1">
    <location>
        <begin position="12"/>
        <end position="27"/>
    </location>
</feature>
<reference evidence="3 4" key="1">
    <citation type="submission" date="2018-03" db="EMBL/GenBank/DDBJ databases">
        <authorList>
            <person name="Keele B.F."/>
        </authorList>
    </citation>
    <scope>NUCLEOTIDE SEQUENCE [LARGE SCALE GENOMIC DNA]</scope>
    <source>
        <strain evidence="3 4">CECT 8811</strain>
    </source>
</reference>
<keyword evidence="4" id="KW-1185">Reference proteome</keyword>
<keyword evidence="1" id="KW-0812">Transmembrane</keyword>
<evidence type="ECO:0000313" key="3">
    <source>
        <dbReference type="EMBL" id="SPF76826.1"/>
    </source>
</evidence>
<protein>
    <recommendedName>
        <fullName evidence="2">Inner membrane protein YgaP-like transmembrane domain-containing protein</fullName>
    </recommendedName>
</protein>
<evidence type="ECO:0000259" key="2">
    <source>
        <dbReference type="Pfam" id="PF11127"/>
    </source>
</evidence>
<name>A0A2R8ALE1_9RHOB</name>
<dbReference type="EMBL" id="OMOI01000001">
    <property type="protein sequence ID" value="SPF76826.1"/>
    <property type="molecule type" value="Genomic_DNA"/>
</dbReference>
<keyword evidence="1" id="KW-0472">Membrane</keyword>
<feature type="domain" description="Inner membrane protein YgaP-like transmembrane" evidence="2">
    <location>
        <begin position="3"/>
        <end position="62"/>
    </location>
</feature>
<evidence type="ECO:0000256" key="1">
    <source>
        <dbReference type="SAM" id="Phobius"/>
    </source>
</evidence>
<dbReference type="Proteomes" id="UP000244911">
    <property type="component" value="Unassembled WGS sequence"/>
</dbReference>
<proteinExistence type="predicted"/>
<dbReference type="RefSeq" id="WP_108856797.1">
    <property type="nucleotide sequence ID" value="NZ_OMOI01000001.1"/>
</dbReference>
<dbReference type="AlphaFoldDB" id="A0A2R8ALE1"/>
<accession>A0A2R8ALE1</accession>
<feature type="transmembrane region" description="Helical" evidence="1">
    <location>
        <begin position="33"/>
        <end position="55"/>
    </location>
</feature>
<evidence type="ECO:0000313" key="4">
    <source>
        <dbReference type="Proteomes" id="UP000244911"/>
    </source>
</evidence>
<keyword evidence="1" id="KW-1133">Transmembrane helix</keyword>
<organism evidence="3 4">
    <name type="scientific">Aliiroseovarius pelagivivens</name>
    <dbReference type="NCBI Taxonomy" id="1639690"/>
    <lineage>
        <taxon>Bacteria</taxon>
        <taxon>Pseudomonadati</taxon>
        <taxon>Pseudomonadota</taxon>
        <taxon>Alphaproteobacteria</taxon>
        <taxon>Rhodobacterales</taxon>
        <taxon>Paracoccaceae</taxon>
        <taxon>Aliiroseovarius</taxon>
    </lineage>
</organism>
<dbReference type="InterPro" id="IPR021309">
    <property type="entry name" value="YgaP-like_TM"/>
</dbReference>
<sequence>MLKHNEGNLDRILRVVAGLALLGWYFFAGGPIWALIGIVPLATGALGSCPVYSIFGINTCKLKNKAQ</sequence>
<dbReference type="OrthoDB" id="9804804at2"/>